<dbReference type="AlphaFoldDB" id="A0A0E9W3E4"/>
<dbReference type="EMBL" id="GBXM01023688">
    <property type="protein sequence ID" value="JAH84889.1"/>
    <property type="molecule type" value="Transcribed_RNA"/>
</dbReference>
<evidence type="ECO:0000313" key="1">
    <source>
        <dbReference type="EMBL" id="JAH84889.1"/>
    </source>
</evidence>
<protein>
    <submittedName>
        <fullName evidence="1">Uncharacterized protein</fullName>
    </submittedName>
</protein>
<reference evidence="1" key="1">
    <citation type="submission" date="2014-11" db="EMBL/GenBank/DDBJ databases">
        <authorList>
            <person name="Amaro Gonzalez C."/>
        </authorList>
    </citation>
    <scope>NUCLEOTIDE SEQUENCE</scope>
</reference>
<organism evidence="1">
    <name type="scientific">Anguilla anguilla</name>
    <name type="common">European freshwater eel</name>
    <name type="synonym">Muraena anguilla</name>
    <dbReference type="NCBI Taxonomy" id="7936"/>
    <lineage>
        <taxon>Eukaryota</taxon>
        <taxon>Metazoa</taxon>
        <taxon>Chordata</taxon>
        <taxon>Craniata</taxon>
        <taxon>Vertebrata</taxon>
        <taxon>Euteleostomi</taxon>
        <taxon>Actinopterygii</taxon>
        <taxon>Neopterygii</taxon>
        <taxon>Teleostei</taxon>
        <taxon>Anguilliformes</taxon>
        <taxon>Anguillidae</taxon>
        <taxon>Anguilla</taxon>
    </lineage>
</organism>
<accession>A0A0E9W3E4</accession>
<proteinExistence type="predicted"/>
<sequence>MKWRPAGNGTINYKDKNIRPLILEHVCPTPVISSLRDVDSNLCSQI</sequence>
<name>A0A0E9W3E4_ANGAN</name>
<reference evidence="1" key="2">
    <citation type="journal article" date="2015" name="Fish Shellfish Immunol.">
        <title>Early steps in the European eel (Anguilla anguilla)-Vibrio vulnificus interaction in the gills: Role of the RtxA13 toxin.</title>
        <authorList>
            <person name="Callol A."/>
            <person name="Pajuelo D."/>
            <person name="Ebbesson L."/>
            <person name="Teles M."/>
            <person name="MacKenzie S."/>
            <person name="Amaro C."/>
        </authorList>
    </citation>
    <scope>NUCLEOTIDE SEQUENCE</scope>
</reference>